<dbReference type="Proteomes" id="UP000627292">
    <property type="component" value="Unassembled WGS sequence"/>
</dbReference>
<dbReference type="GO" id="GO:0003700">
    <property type="term" value="F:DNA-binding transcription factor activity"/>
    <property type="evidence" value="ECO:0007669"/>
    <property type="project" value="InterPro"/>
</dbReference>
<dbReference type="PRINTS" id="PR00032">
    <property type="entry name" value="HTHARAC"/>
</dbReference>
<dbReference type="InterPro" id="IPR009057">
    <property type="entry name" value="Homeodomain-like_sf"/>
</dbReference>
<reference evidence="5" key="1">
    <citation type="journal article" date="2014" name="Int. J. Syst. Evol. Microbiol.">
        <title>Complete genome sequence of Corynebacterium casei LMG S-19264T (=DSM 44701T), isolated from a smear-ripened cheese.</title>
        <authorList>
            <consortium name="US DOE Joint Genome Institute (JGI-PGF)"/>
            <person name="Walter F."/>
            <person name="Albersmeier A."/>
            <person name="Kalinowski J."/>
            <person name="Ruckert C."/>
        </authorList>
    </citation>
    <scope>NUCLEOTIDE SEQUENCE</scope>
    <source>
        <strain evidence="5">CGMCC 1.15290</strain>
    </source>
</reference>
<evidence type="ECO:0000313" key="6">
    <source>
        <dbReference type="Proteomes" id="UP000627292"/>
    </source>
</evidence>
<gene>
    <name evidence="5" type="ORF">GCM10011379_31420</name>
</gene>
<feature type="domain" description="HTH araC/xylS-type" evidence="4">
    <location>
        <begin position="192"/>
        <end position="293"/>
    </location>
</feature>
<comment type="caution">
    <text evidence="5">The sequence shown here is derived from an EMBL/GenBank/DDBJ whole genome shotgun (WGS) entry which is preliminary data.</text>
</comment>
<keyword evidence="2" id="KW-0238">DNA-binding</keyword>
<keyword evidence="6" id="KW-1185">Reference proteome</keyword>
<protein>
    <submittedName>
        <fullName evidence="5">AraC family transcriptional regulator</fullName>
    </submittedName>
</protein>
<dbReference type="RefSeq" id="WP_188953897.1">
    <property type="nucleotide sequence ID" value="NZ_BMIB01000003.1"/>
</dbReference>
<dbReference type="GO" id="GO:0043565">
    <property type="term" value="F:sequence-specific DNA binding"/>
    <property type="evidence" value="ECO:0007669"/>
    <property type="project" value="InterPro"/>
</dbReference>
<dbReference type="InterPro" id="IPR020449">
    <property type="entry name" value="Tscrpt_reg_AraC-type_HTH"/>
</dbReference>
<evidence type="ECO:0000259" key="4">
    <source>
        <dbReference type="PROSITE" id="PS01124"/>
    </source>
</evidence>
<dbReference type="AlphaFoldDB" id="A0A917MWR3"/>
<organism evidence="5 6">
    <name type="scientific">Filimonas zeae</name>
    <dbReference type="NCBI Taxonomy" id="1737353"/>
    <lineage>
        <taxon>Bacteria</taxon>
        <taxon>Pseudomonadati</taxon>
        <taxon>Bacteroidota</taxon>
        <taxon>Chitinophagia</taxon>
        <taxon>Chitinophagales</taxon>
        <taxon>Chitinophagaceae</taxon>
        <taxon>Filimonas</taxon>
    </lineage>
</organism>
<sequence>MEHYEQLDHLLRNQGYPPPENPMLGVVRCNGSCGTGTRVFTGDFYIISMKKMKSGSITYGRTRYDNNGGSLYFVKPQQQVIMKDVELEEGGFSIYIREDYLFGHPLHSEIKKYHYFEYEINEALHLSPSEEKAIWDLFEKIETEYHNNQDEYTRQIILTHLDAILKYSQRYYKRQFLNRAELSGHTVTRFNRLLNEYMESGEMEKQGTPSVKCMADHLHVSPRYLSDLLKTETGKTAQELIHLFLINEAKNVLAGTGKTVSEIAYSLGFENLPYFSRLFKKQVGKTPVEYRNSLN</sequence>
<evidence type="ECO:0000256" key="3">
    <source>
        <dbReference type="ARBA" id="ARBA00023163"/>
    </source>
</evidence>
<dbReference type="PANTHER" id="PTHR43280:SF32">
    <property type="entry name" value="TRANSCRIPTIONAL REGULATORY PROTEIN"/>
    <property type="match status" value="1"/>
</dbReference>
<dbReference type="PANTHER" id="PTHR43280">
    <property type="entry name" value="ARAC-FAMILY TRANSCRIPTIONAL REGULATOR"/>
    <property type="match status" value="1"/>
</dbReference>
<proteinExistence type="predicted"/>
<reference evidence="5" key="2">
    <citation type="submission" date="2020-09" db="EMBL/GenBank/DDBJ databases">
        <authorList>
            <person name="Sun Q."/>
            <person name="Zhou Y."/>
        </authorList>
    </citation>
    <scope>NUCLEOTIDE SEQUENCE</scope>
    <source>
        <strain evidence="5">CGMCC 1.15290</strain>
    </source>
</reference>
<keyword evidence="1" id="KW-0805">Transcription regulation</keyword>
<dbReference type="SUPFAM" id="SSF46689">
    <property type="entry name" value="Homeodomain-like"/>
    <property type="match status" value="1"/>
</dbReference>
<dbReference type="PROSITE" id="PS01124">
    <property type="entry name" value="HTH_ARAC_FAMILY_2"/>
    <property type="match status" value="1"/>
</dbReference>
<evidence type="ECO:0000256" key="1">
    <source>
        <dbReference type="ARBA" id="ARBA00023015"/>
    </source>
</evidence>
<dbReference type="InterPro" id="IPR018060">
    <property type="entry name" value="HTH_AraC"/>
</dbReference>
<dbReference type="Gene3D" id="1.10.10.60">
    <property type="entry name" value="Homeodomain-like"/>
    <property type="match status" value="2"/>
</dbReference>
<evidence type="ECO:0000313" key="5">
    <source>
        <dbReference type="EMBL" id="GGH71748.1"/>
    </source>
</evidence>
<dbReference type="SMART" id="SM00342">
    <property type="entry name" value="HTH_ARAC"/>
    <property type="match status" value="1"/>
</dbReference>
<evidence type="ECO:0000256" key="2">
    <source>
        <dbReference type="ARBA" id="ARBA00023125"/>
    </source>
</evidence>
<keyword evidence="3" id="KW-0804">Transcription</keyword>
<dbReference type="EMBL" id="BMIB01000003">
    <property type="protein sequence ID" value="GGH71748.1"/>
    <property type="molecule type" value="Genomic_DNA"/>
</dbReference>
<dbReference type="Pfam" id="PF12833">
    <property type="entry name" value="HTH_18"/>
    <property type="match status" value="1"/>
</dbReference>
<name>A0A917MWR3_9BACT</name>
<accession>A0A917MWR3</accession>